<dbReference type="InterPro" id="IPR025736">
    <property type="entry name" value="PucR_C-HTH_dom"/>
</dbReference>
<evidence type="ECO:0000313" key="4">
    <source>
        <dbReference type="Proteomes" id="UP000184447"/>
    </source>
</evidence>
<feature type="domain" description="GGDEF" evidence="2">
    <location>
        <begin position="171"/>
        <end position="305"/>
    </location>
</feature>
<dbReference type="Pfam" id="PF17853">
    <property type="entry name" value="GGDEF_2"/>
    <property type="match status" value="1"/>
</dbReference>
<dbReference type="Proteomes" id="UP000184447">
    <property type="component" value="Unassembled WGS sequence"/>
</dbReference>
<keyword evidence="4" id="KW-1185">Reference proteome</keyword>
<dbReference type="InterPro" id="IPR042070">
    <property type="entry name" value="PucR_C-HTH_sf"/>
</dbReference>
<dbReference type="PANTHER" id="PTHR33744">
    <property type="entry name" value="CARBOHYDRATE DIACID REGULATOR"/>
    <property type="match status" value="1"/>
</dbReference>
<dbReference type="Pfam" id="PF13556">
    <property type="entry name" value="HTH_30"/>
    <property type="match status" value="1"/>
</dbReference>
<dbReference type="InterPro" id="IPR000160">
    <property type="entry name" value="GGDEF_dom"/>
</dbReference>
<proteinExistence type="inferred from homology"/>
<dbReference type="PROSITE" id="PS50887">
    <property type="entry name" value="GGDEF"/>
    <property type="match status" value="1"/>
</dbReference>
<reference evidence="3 4" key="1">
    <citation type="submission" date="2016-11" db="EMBL/GenBank/DDBJ databases">
        <authorList>
            <person name="Jaros S."/>
            <person name="Januszkiewicz K."/>
            <person name="Wedrychowicz H."/>
        </authorList>
    </citation>
    <scope>NUCLEOTIDE SEQUENCE [LARGE SCALE GENOMIC DNA]</scope>
    <source>
        <strain evidence="3 4">DSM 8605</strain>
    </source>
</reference>
<evidence type="ECO:0000313" key="3">
    <source>
        <dbReference type="EMBL" id="SHH88599.1"/>
    </source>
</evidence>
<dbReference type="RefSeq" id="WP_073339252.1">
    <property type="nucleotide sequence ID" value="NZ_FQXM01000018.1"/>
</dbReference>
<protein>
    <submittedName>
        <fullName evidence="3">PucR C-terminal helix-turn-helix domain-containing protein</fullName>
    </submittedName>
</protein>
<evidence type="ECO:0000256" key="1">
    <source>
        <dbReference type="ARBA" id="ARBA00006754"/>
    </source>
</evidence>
<dbReference type="OrthoDB" id="143422at2"/>
<dbReference type="STRING" id="1121316.SAMN02745207_03003"/>
<comment type="similarity">
    <text evidence="1">Belongs to the CdaR family.</text>
</comment>
<name>A0A1M5WM71_9CLOT</name>
<sequence length="405" mass="46583">MFVRCKDIISLPSLKVLKVVAGEEGLDRTMTWVYVAECFEDSREAANWLYGGELVFITGVGLKGSEELLNEFILKINKKNISGLIINVGKYIPTIPQSSIDIANKLQLPLFELPWKVKLLDISREICSSIIMKKIEGQSLNNLLENILFSDIKAEDNLLERANQYGHDLSGKNRVGIIDIDNFAEYIKEKNIKNENIITDIKNKLQRIIYDSFLENSISIVTMQKNDSIIFMFKAKDGSIDWIKLIIDKINIKLNKKIKDLSFSTGIGKAYSDLKDMRNSYREAEESIQIIKYEKNNSNILFYEEQGLYNLLLGINNNKILEEYLCSTIGPLIESDKSNELNLVDTLECFINMNCNINLASNKLFIHKNTLRYRLQKIEEILHCDFGNMDHRVKLNMAFKVRNLL</sequence>
<dbReference type="Gene3D" id="1.10.10.2840">
    <property type="entry name" value="PucR C-terminal helix-turn-helix domain"/>
    <property type="match status" value="1"/>
</dbReference>
<dbReference type="PANTHER" id="PTHR33744:SF1">
    <property type="entry name" value="DNA-BINDING TRANSCRIPTIONAL ACTIVATOR ADER"/>
    <property type="match status" value="1"/>
</dbReference>
<organism evidence="3 4">
    <name type="scientific">Clostridium grantii DSM 8605</name>
    <dbReference type="NCBI Taxonomy" id="1121316"/>
    <lineage>
        <taxon>Bacteria</taxon>
        <taxon>Bacillati</taxon>
        <taxon>Bacillota</taxon>
        <taxon>Clostridia</taxon>
        <taxon>Eubacteriales</taxon>
        <taxon>Clostridiaceae</taxon>
        <taxon>Clostridium</taxon>
    </lineage>
</organism>
<dbReference type="AlphaFoldDB" id="A0A1M5WM71"/>
<gene>
    <name evidence="3" type="ORF">SAMN02745207_03003</name>
</gene>
<dbReference type="InterPro" id="IPR012914">
    <property type="entry name" value="PucR_dom"/>
</dbReference>
<dbReference type="Pfam" id="PF07905">
    <property type="entry name" value="PucR"/>
    <property type="match status" value="1"/>
</dbReference>
<dbReference type="InterPro" id="IPR041522">
    <property type="entry name" value="CdaR_GGDEF"/>
</dbReference>
<accession>A0A1M5WM71</accession>
<dbReference type="InterPro" id="IPR051448">
    <property type="entry name" value="CdaR-like_regulators"/>
</dbReference>
<evidence type="ECO:0000259" key="2">
    <source>
        <dbReference type="PROSITE" id="PS50887"/>
    </source>
</evidence>
<dbReference type="EMBL" id="FQXM01000018">
    <property type="protein sequence ID" value="SHH88599.1"/>
    <property type="molecule type" value="Genomic_DNA"/>
</dbReference>